<comment type="caution">
    <text evidence="2">The sequence shown here is derived from an EMBL/GenBank/DDBJ whole genome shotgun (WGS) entry which is preliminary data.</text>
</comment>
<evidence type="ECO:0000313" key="3">
    <source>
        <dbReference type="Proteomes" id="UP001628164"/>
    </source>
</evidence>
<dbReference type="InterPro" id="IPR018723">
    <property type="entry name" value="DUF2254_membrane"/>
</dbReference>
<evidence type="ECO:0000256" key="1">
    <source>
        <dbReference type="SAM" id="Phobius"/>
    </source>
</evidence>
<dbReference type="EMBL" id="BTHG01000008">
    <property type="protein sequence ID" value="GMN90354.1"/>
    <property type="molecule type" value="Genomic_DNA"/>
</dbReference>
<dbReference type="Pfam" id="PF10011">
    <property type="entry name" value="DUF2254"/>
    <property type="match status" value="1"/>
</dbReference>
<sequence>MFLISKILKIIKRQIYVLKSKLWFKPAAYCVVATLAIYFCYLFQKIGINFHSTTINKDTVTTLLSIITNSIIAAMVFAVGAIVTAYTSASQSGTPRVLSILLRDSTSHKATSTFIGAFIYGVVATIGLKSGIFNQTGIFLIFIITILVFIWIILTFIVWIDNIAKLGQIKTILQKTEKQAFSTVKQYTKNPYMYCNKLDKDRIPEEALPIYSDDYGFLNEIHLELLNNYCEKLNAKLYIVKYKGEHLANSEIIAYIKSPKYLSKEMLSKITDNFIISNEKNFIEDPIFGVETLSEIAAKALSPGTNDPGTAISVIDSLNRCFKYLIDYTDSTTKVIYKNIYVEGIKIDRFIKSGFEYIRIYGSNNLQVAKRIQKSLLHISRQLENDNSINFIKGYLSNCLAQANNELKYDFEKKDLKIFTDKLENQK</sequence>
<evidence type="ECO:0000313" key="2">
    <source>
        <dbReference type="EMBL" id="GMN90354.1"/>
    </source>
</evidence>
<accession>A0ABQ6PJ76</accession>
<name>A0ABQ6PJ76_9GAMM</name>
<feature type="transmembrane region" description="Helical" evidence="1">
    <location>
        <begin position="22"/>
        <end position="44"/>
    </location>
</feature>
<dbReference type="Proteomes" id="UP001628164">
    <property type="component" value="Unassembled WGS sequence"/>
</dbReference>
<keyword evidence="1" id="KW-0472">Membrane</keyword>
<protein>
    <submittedName>
        <fullName evidence="2">DUF2254 domain-containing protein</fullName>
    </submittedName>
</protein>
<keyword evidence="1" id="KW-1133">Transmembrane helix</keyword>
<keyword evidence="3" id="KW-1185">Reference proteome</keyword>
<organism evidence="2 3">
    <name type="scientific">Francisella sciaenopsi</name>
    <dbReference type="NCBI Taxonomy" id="3055034"/>
    <lineage>
        <taxon>Bacteria</taxon>
        <taxon>Pseudomonadati</taxon>
        <taxon>Pseudomonadota</taxon>
        <taxon>Gammaproteobacteria</taxon>
        <taxon>Thiotrichales</taxon>
        <taxon>Francisellaceae</taxon>
        <taxon>Francisella</taxon>
    </lineage>
</organism>
<feature type="transmembrane region" description="Helical" evidence="1">
    <location>
        <begin position="110"/>
        <end position="132"/>
    </location>
</feature>
<reference evidence="2 3" key="1">
    <citation type="journal article" date="2024" name="Dis. Aquat. Organ.">
        <title>Francisella sciaenopsi sp. nov. isolated from diseased red drum Sciaenops ocellatus in Florida, USA.</title>
        <authorList>
            <person name="Kawahara M."/>
            <person name="Cody T.T."/>
            <person name="Yanong R.P.E."/>
            <person name="Henderson E."/>
            <person name="Yazdi Z."/>
            <person name="Soto E."/>
        </authorList>
    </citation>
    <scope>NUCLEOTIDE SEQUENCE [LARGE SCALE GENOMIC DNA]</scope>
    <source>
        <strain evidence="2 3">R22-20-7</strain>
    </source>
</reference>
<feature type="transmembrane region" description="Helical" evidence="1">
    <location>
        <begin position="138"/>
        <end position="160"/>
    </location>
</feature>
<keyword evidence="1" id="KW-0812">Transmembrane</keyword>
<feature type="transmembrane region" description="Helical" evidence="1">
    <location>
        <begin position="64"/>
        <end position="89"/>
    </location>
</feature>
<proteinExistence type="predicted"/>
<gene>
    <name evidence="2" type="ORF">fsci_18420</name>
</gene>